<dbReference type="PANTHER" id="PTHR43245">
    <property type="entry name" value="BIFUNCTIONAL POLYMYXIN RESISTANCE PROTEIN ARNA"/>
    <property type="match status" value="1"/>
</dbReference>
<evidence type="ECO:0000259" key="2">
    <source>
        <dbReference type="Pfam" id="PF01370"/>
    </source>
</evidence>
<dbReference type="InterPro" id="IPR001509">
    <property type="entry name" value="Epimerase_deHydtase"/>
</dbReference>
<dbReference type="RefSeq" id="WP_203897469.1">
    <property type="nucleotide sequence ID" value="NZ_BOPF01000002.1"/>
</dbReference>
<reference evidence="3" key="1">
    <citation type="submission" date="2021-01" db="EMBL/GenBank/DDBJ databases">
        <title>Whole genome shotgun sequence of Virgisporangium aliadipatigenens NBRC 105644.</title>
        <authorList>
            <person name="Komaki H."/>
            <person name="Tamura T."/>
        </authorList>
    </citation>
    <scope>NUCLEOTIDE SEQUENCE</scope>
    <source>
        <strain evidence="3">NBRC 105644</strain>
    </source>
</reference>
<feature type="region of interest" description="Disordered" evidence="1">
    <location>
        <begin position="32"/>
        <end position="51"/>
    </location>
</feature>
<dbReference type="Gene3D" id="3.40.50.720">
    <property type="entry name" value="NAD(P)-binding Rossmann-like Domain"/>
    <property type="match status" value="1"/>
</dbReference>
<protein>
    <submittedName>
        <fullName evidence="3">Reductase</fullName>
    </submittedName>
</protein>
<evidence type="ECO:0000313" key="4">
    <source>
        <dbReference type="Proteomes" id="UP000619260"/>
    </source>
</evidence>
<dbReference type="InterPro" id="IPR036291">
    <property type="entry name" value="NAD(P)-bd_dom_sf"/>
</dbReference>
<accession>A0A8J4DNY2</accession>
<comment type="caution">
    <text evidence="3">The sequence shown here is derived from an EMBL/GenBank/DDBJ whole genome shotgun (WGS) entry which is preliminary data.</text>
</comment>
<keyword evidence="4" id="KW-1185">Reference proteome</keyword>
<gene>
    <name evidence="3" type="ORF">Val02_08330</name>
</gene>
<dbReference type="SUPFAM" id="SSF51735">
    <property type="entry name" value="NAD(P)-binding Rossmann-fold domains"/>
    <property type="match status" value="1"/>
</dbReference>
<proteinExistence type="predicted"/>
<dbReference type="PANTHER" id="PTHR43245:SF13">
    <property type="entry name" value="UDP-D-APIOSE_UDP-D-XYLOSE SYNTHASE 2"/>
    <property type="match status" value="1"/>
</dbReference>
<evidence type="ECO:0000313" key="3">
    <source>
        <dbReference type="EMBL" id="GIJ43947.1"/>
    </source>
</evidence>
<feature type="domain" description="NAD-dependent epimerase/dehydratase" evidence="2">
    <location>
        <begin position="3"/>
        <end position="225"/>
    </location>
</feature>
<dbReference type="InterPro" id="IPR050177">
    <property type="entry name" value="Lipid_A_modif_metabolic_enz"/>
</dbReference>
<dbReference type="Pfam" id="PF01370">
    <property type="entry name" value="Epimerase"/>
    <property type="match status" value="1"/>
</dbReference>
<sequence>MRILVLGGTRFVGHAVVTAALAAGHHVTTFNRGSSGDDVPGAETIRGDRNRDRDLTALAERGPWDAVIDTSGYVPRNVGDVARGLERAAERYLFVSTVSVYADWPVLPLTDDSPVLVCPPDAGPDFGNDTEDGPTRYGYQKAGCEAAVAMAFGHERTTVLRPGVVLGRREYVGRLPWWLRRVARGGRVLAPGAPSRTIQPVDVRDLAEFAVSAIERGHAGSYNVCAPRDFITFEELLRACIRATRSDAELVWVPDQDLVGGGVRQWSELPLWRTFPGVWQVDAARARRLGLRSRPIAETVASTWEWLCESGERSRDARATEIGISPEREARLLGAR</sequence>
<dbReference type="EMBL" id="BOPF01000002">
    <property type="protein sequence ID" value="GIJ43947.1"/>
    <property type="molecule type" value="Genomic_DNA"/>
</dbReference>
<name>A0A8J4DNY2_9ACTN</name>
<dbReference type="AlphaFoldDB" id="A0A8J4DNY2"/>
<dbReference type="Proteomes" id="UP000619260">
    <property type="component" value="Unassembled WGS sequence"/>
</dbReference>
<organism evidence="3 4">
    <name type="scientific">Virgisporangium aliadipatigenens</name>
    <dbReference type="NCBI Taxonomy" id="741659"/>
    <lineage>
        <taxon>Bacteria</taxon>
        <taxon>Bacillati</taxon>
        <taxon>Actinomycetota</taxon>
        <taxon>Actinomycetes</taxon>
        <taxon>Micromonosporales</taxon>
        <taxon>Micromonosporaceae</taxon>
        <taxon>Virgisporangium</taxon>
    </lineage>
</organism>
<evidence type="ECO:0000256" key="1">
    <source>
        <dbReference type="SAM" id="MobiDB-lite"/>
    </source>
</evidence>